<feature type="region of interest" description="Disordered" evidence="1">
    <location>
        <begin position="1"/>
        <end position="62"/>
    </location>
</feature>
<proteinExistence type="predicted"/>
<dbReference type="Proteomes" id="UP001549204">
    <property type="component" value="Unassembled WGS sequence"/>
</dbReference>
<evidence type="ECO:0000313" key="3">
    <source>
        <dbReference type="Proteomes" id="UP001549204"/>
    </source>
</evidence>
<name>A0ABV2GZU2_9HYPH</name>
<organism evidence="2 3">
    <name type="scientific">Mesorhizobium robiniae</name>
    <dbReference type="NCBI Taxonomy" id="559315"/>
    <lineage>
        <taxon>Bacteria</taxon>
        <taxon>Pseudomonadati</taxon>
        <taxon>Pseudomonadota</taxon>
        <taxon>Alphaproteobacteria</taxon>
        <taxon>Hyphomicrobiales</taxon>
        <taxon>Phyllobacteriaceae</taxon>
        <taxon>Mesorhizobium</taxon>
    </lineage>
</organism>
<evidence type="ECO:0000313" key="2">
    <source>
        <dbReference type="EMBL" id="MET3583567.1"/>
    </source>
</evidence>
<sequence length="62" mass="6408">MAGHQAVPVEDAGNKVIIGDENQLPDGGQDVGRSAVALSAPPPRQARFGVDAANPMDQENDL</sequence>
<comment type="caution">
    <text evidence="2">The sequence shown here is derived from an EMBL/GenBank/DDBJ whole genome shotgun (WGS) entry which is preliminary data.</text>
</comment>
<dbReference type="EMBL" id="JBEPMC010000019">
    <property type="protein sequence ID" value="MET3583567.1"/>
    <property type="molecule type" value="Genomic_DNA"/>
</dbReference>
<protein>
    <submittedName>
        <fullName evidence="2">Uncharacterized protein</fullName>
    </submittedName>
</protein>
<evidence type="ECO:0000256" key="1">
    <source>
        <dbReference type="SAM" id="MobiDB-lite"/>
    </source>
</evidence>
<keyword evidence="3" id="KW-1185">Reference proteome</keyword>
<dbReference type="RefSeq" id="WP_263806781.1">
    <property type="nucleotide sequence ID" value="NZ_JBEPMC010000019.1"/>
</dbReference>
<reference evidence="2 3" key="1">
    <citation type="submission" date="2024-06" db="EMBL/GenBank/DDBJ databases">
        <title>Genomic Encyclopedia of Type Strains, Phase IV (KMG-IV): sequencing the most valuable type-strain genomes for metagenomic binning, comparative biology and taxonomic classification.</title>
        <authorList>
            <person name="Goeker M."/>
        </authorList>
    </citation>
    <scope>NUCLEOTIDE SEQUENCE [LARGE SCALE GENOMIC DNA]</scope>
    <source>
        <strain evidence="2 3">DSM 100022</strain>
    </source>
</reference>
<accession>A0ABV2GZU2</accession>
<gene>
    <name evidence="2" type="ORF">ABID19_006632</name>
</gene>